<proteinExistence type="predicted"/>
<feature type="transmembrane region" description="Helical" evidence="1">
    <location>
        <begin position="107"/>
        <end position="126"/>
    </location>
</feature>
<name>A0A1Y1S5Z8_9MICR</name>
<keyword evidence="3" id="KW-1185">Reference proteome</keyword>
<dbReference type="EMBL" id="LWDP01000065">
    <property type="protein sequence ID" value="ORD93588.1"/>
    <property type="molecule type" value="Genomic_DNA"/>
</dbReference>
<feature type="transmembrane region" description="Helical" evidence="1">
    <location>
        <begin position="271"/>
        <end position="289"/>
    </location>
</feature>
<keyword evidence="1" id="KW-0812">Transmembrane</keyword>
<feature type="transmembrane region" description="Helical" evidence="1">
    <location>
        <begin position="238"/>
        <end position="259"/>
    </location>
</feature>
<sequence length="313" mass="36721">MDRYENRHENIQSRIKLHSQLFVVKNTLLFVIRLSLNRILPNSLVEEIVIGIENVFLLNFLVFGGFVYTLITEKVETYRSTLIILSMFYLGILSVSFQTLIALVKEKMLLCIILLLLIFTTMTYEMTISFEFYTKLWYITTCKLSHFTKDAQIIEAYQKRNSLIGLRIGYSILLGQAIYMLLVKYVYTEHVPMKGDQANLNSLSETEIFNWLYVVTYVIILGALNFRINEEYKKQRTTLMIIILFDFALTIENVIVYGLHNDTDYDFSMNLIIAVIYDLYGMVVIWNEYHSLDSGLKTIFEEMKKKKQLVNKL</sequence>
<keyword evidence="1" id="KW-1133">Transmembrane helix</keyword>
<comment type="caution">
    <text evidence="2">The sequence shown here is derived from an EMBL/GenBank/DDBJ whole genome shotgun (WGS) entry which is preliminary data.</text>
</comment>
<dbReference type="AlphaFoldDB" id="A0A1Y1S5Z8"/>
<feature type="transmembrane region" description="Helical" evidence="1">
    <location>
        <begin position="48"/>
        <end position="70"/>
    </location>
</feature>
<keyword evidence="1" id="KW-0472">Membrane</keyword>
<accession>A0A1Y1S5Z8</accession>
<evidence type="ECO:0000313" key="3">
    <source>
        <dbReference type="Proteomes" id="UP000192639"/>
    </source>
</evidence>
<evidence type="ECO:0000313" key="2">
    <source>
        <dbReference type="EMBL" id="ORD93588.1"/>
    </source>
</evidence>
<dbReference type="VEuPathDB" id="MicrosporidiaDB:ECANGB1_1968"/>
<feature type="transmembrane region" description="Helical" evidence="1">
    <location>
        <begin position="82"/>
        <end position="101"/>
    </location>
</feature>
<evidence type="ECO:0000256" key="1">
    <source>
        <dbReference type="SAM" id="Phobius"/>
    </source>
</evidence>
<gene>
    <name evidence="2" type="ORF">ECANGB1_1968</name>
</gene>
<feature type="transmembrane region" description="Helical" evidence="1">
    <location>
        <begin position="168"/>
        <end position="188"/>
    </location>
</feature>
<feature type="transmembrane region" description="Helical" evidence="1">
    <location>
        <begin position="208"/>
        <end position="226"/>
    </location>
</feature>
<dbReference type="Proteomes" id="UP000192639">
    <property type="component" value="Unassembled WGS sequence"/>
</dbReference>
<organism evidence="2 3">
    <name type="scientific">Enterospora canceri</name>
    <dbReference type="NCBI Taxonomy" id="1081671"/>
    <lineage>
        <taxon>Eukaryota</taxon>
        <taxon>Fungi</taxon>
        <taxon>Fungi incertae sedis</taxon>
        <taxon>Microsporidia</taxon>
        <taxon>Enterocytozoonidae</taxon>
        <taxon>Enterospora</taxon>
    </lineage>
</organism>
<reference evidence="2 3" key="1">
    <citation type="journal article" date="2017" name="Environ. Microbiol.">
        <title>Decay of the glycolytic pathway and adaptation to intranuclear parasitism within Enterocytozoonidae microsporidia.</title>
        <authorList>
            <person name="Wiredu Boakye D."/>
            <person name="Jaroenlak P."/>
            <person name="Prachumwat A."/>
            <person name="Williams T.A."/>
            <person name="Bateman K.S."/>
            <person name="Itsathitphaisarn O."/>
            <person name="Sritunyalucksana K."/>
            <person name="Paszkiewicz K.H."/>
            <person name="Moore K.A."/>
            <person name="Stentiford G.D."/>
            <person name="Williams B.A."/>
        </authorList>
    </citation>
    <scope>NUCLEOTIDE SEQUENCE [LARGE SCALE GENOMIC DNA]</scope>
    <source>
        <strain evidence="2 3">GB1</strain>
    </source>
</reference>
<protein>
    <submittedName>
        <fullName evidence="2">Uncharacterized protein</fullName>
    </submittedName>
</protein>